<feature type="compositionally biased region" description="Polar residues" evidence="1">
    <location>
        <begin position="28"/>
        <end position="40"/>
    </location>
</feature>
<evidence type="ECO:0000256" key="1">
    <source>
        <dbReference type="SAM" id="MobiDB-lite"/>
    </source>
</evidence>
<protein>
    <submittedName>
        <fullName evidence="2">Lipoprotein</fullName>
    </submittedName>
</protein>
<accession>A0A380E1W8</accession>
<dbReference type="Pfam" id="PF07901">
    <property type="entry name" value="DUF1672"/>
    <property type="match status" value="1"/>
</dbReference>
<dbReference type="InterPro" id="IPR012873">
    <property type="entry name" value="DUF1672"/>
</dbReference>
<proteinExistence type="predicted"/>
<reference evidence="2 3" key="1">
    <citation type="submission" date="2018-06" db="EMBL/GenBank/DDBJ databases">
        <authorList>
            <consortium name="Pathogen Informatics"/>
            <person name="Doyle S."/>
        </authorList>
    </citation>
    <scope>NUCLEOTIDE SEQUENCE [LARGE SCALE GENOMIC DNA]</scope>
    <source>
        <strain evidence="2 3">NCTC5664</strain>
    </source>
</reference>
<dbReference type="Proteomes" id="UP000254502">
    <property type="component" value="Unassembled WGS sequence"/>
</dbReference>
<keyword evidence="2" id="KW-0449">Lipoprotein</keyword>
<gene>
    <name evidence="2" type="ORF">NCTC5664_03381</name>
</gene>
<name>A0A380E1W8_STAAU</name>
<dbReference type="EMBL" id="UHAQ01000004">
    <property type="protein sequence ID" value="SUK94380.1"/>
    <property type="molecule type" value="Genomic_DNA"/>
</dbReference>
<organism evidence="2 3">
    <name type="scientific">Staphylococcus aureus</name>
    <dbReference type="NCBI Taxonomy" id="1280"/>
    <lineage>
        <taxon>Bacteria</taxon>
        <taxon>Bacillati</taxon>
        <taxon>Bacillota</taxon>
        <taxon>Bacilli</taxon>
        <taxon>Bacillales</taxon>
        <taxon>Staphylococcaceae</taxon>
        <taxon>Staphylococcus</taxon>
    </lineage>
</organism>
<sequence>MAEEIKKEKDLPTDIDFSIQFSDNKINTIKPNYSSKNNSEYGVFDNE</sequence>
<dbReference type="AlphaFoldDB" id="A0A380E1W8"/>
<feature type="region of interest" description="Disordered" evidence="1">
    <location>
        <begin position="28"/>
        <end position="47"/>
    </location>
</feature>
<evidence type="ECO:0000313" key="3">
    <source>
        <dbReference type="Proteomes" id="UP000254502"/>
    </source>
</evidence>
<evidence type="ECO:0000313" key="2">
    <source>
        <dbReference type="EMBL" id="SUK94380.1"/>
    </source>
</evidence>